<accession>A0A4V1M3B1</accession>
<keyword evidence="6" id="KW-1185">Reference proteome</keyword>
<evidence type="ECO:0000256" key="3">
    <source>
        <dbReference type="ARBA" id="ARBA00023002"/>
    </source>
</evidence>
<dbReference type="STRING" id="5217.A0A4V1M3B1"/>
<dbReference type="PANTHER" id="PTHR42748:SF30">
    <property type="entry name" value="NMRA-LIKE DOMAIN-CONTAINING PROTEIN"/>
    <property type="match status" value="1"/>
</dbReference>
<proteinExistence type="inferred from homology"/>
<evidence type="ECO:0000313" key="5">
    <source>
        <dbReference type="EMBL" id="RXK36250.1"/>
    </source>
</evidence>
<dbReference type="Gene3D" id="3.90.25.10">
    <property type="entry name" value="UDP-galactose 4-epimerase, domain 1"/>
    <property type="match status" value="1"/>
</dbReference>
<dbReference type="Proteomes" id="UP000289152">
    <property type="component" value="Unassembled WGS sequence"/>
</dbReference>
<dbReference type="InParanoid" id="A0A4V1M3B1"/>
<dbReference type="InterPro" id="IPR036291">
    <property type="entry name" value="NAD(P)-bd_dom_sf"/>
</dbReference>
<evidence type="ECO:0000259" key="4">
    <source>
        <dbReference type="Pfam" id="PF05368"/>
    </source>
</evidence>
<dbReference type="EMBL" id="SDIL01000104">
    <property type="protein sequence ID" value="RXK36250.1"/>
    <property type="molecule type" value="Genomic_DNA"/>
</dbReference>
<dbReference type="CDD" id="cd05251">
    <property type="entry name" value="NmrA_like_SDR_a"/>
    <property type="match status" value="1"/>
</dbReference>
<dbReference type="SUPFAM" id="SSF51735">
    <property type="entry name" value="NAD(P)-binding Rossmann-fold domains"/>
    <property type="match status" value="1"/>
</dbReference>
<gene>
    <name evidence="5" type="ORF">M231_06520</name>
</gene>
<reference evidence="5 6" key="1">
    <citation type="submission" date="2016-06" db="EMBL/GenBank/DDBJ databases">
        <title>Evolution of pathogenesis and genome organization in the Tremellales.</title>
        <authorList>
            <person name="Cuomo C."/>
            <person name="Litvintseva A."/>
            <person name="Heitman J."/>
            <person name="Chen Y."/>
            <person name="Sun S."/>
            <person name="Springer D."/>
            <person name="Dromer F."/>
            <person name="Young S."/>
            <person name="Zeng Q."/>
            <person name="Chapman S."/>
            <person name="Gujja S."/>
            <person name="Saif S."/>
            <person name="Birren B."/>
        </authorList>
    </citation>
    <scope>NUCLEOTIDE SEQUENCE [LARGE SCALE GENOMIC DNA]</scope>
    <source>
        <strain evidence="5 6">ATCC 28783</strain>
    </source>
</reference>
<evidence type="ECO:0000256" key="2">
    <source>
        <dbReference type="ARBA" id="ARBA00022857"/>
    </source>
</evidence>
<dbReference type="AlphaFoldDB" id="A0A4V1M3B1"/>
<keyword evidence="2" id="KW-0521">NADP</keyword>
<dbReference type="PANTHER" id="PTHR42748">
    <property type="entry name" value="NITROGEN METABOLITE REPRESSION PROTEIN NMRA FAMILY MEMBER"/>
    <property type="match status" value="1"/>
</dbReference>
<dbReference type="InterPro" id="IPR008030">
    <property type="entry name" value="NmrA-like"/>
</dbReference>
<dbReference type="GO" id="GO:0005634">
    <property type="term" value="C:nucleus"/>
    <property type="evidence" value="ECO:0007669"/>
    <property type="project" value="TreeGrafter"/>
</dbReference>
<comment type="similarity">
    <text evidence="1">Belongs to the NmrA-type oxidoreductase family.</text>
</comment>
<evidence type="ECO:0000256" key="1">
    <source>
        <dbReference type="ARBA" id="ARBA00006328"/>
    </source>
</evidence>
<name>A0A4V1M3B1_TREME</name>
<organism evidence="5 6">
    <name type="scientific">Tremella mesenterica</name>
    <name type="common">Jelly fungus</name>
    <dbReference type="NCBI Taxonomy" id="5217"/>
    <lineage>
        <taxon>Eukaryota</taxon>
        <taxon>Fungi</taxon>
        <taxon>Dikarya</taxon>
        <taxon>Basidiomycota</taxon>
        <taxon>Agaricomycotina</taxon>
        <taxon>Tremellomycetes</taxon>
        <taxon>Tremellales</taxon>
        <taxon>Tremellaceae</taxon>
        <taxon>Tremella</taxon>
    </lineage>
</organism>
<keyword evidence="3" id="KW-0560">Oxidoreductase</keyword>
<dbReference type="OMA" id="HEVQQGR"/>
<protein>
    <recommendedName>
        <fullName evidence="4">NmrA-like domain-containing protein</fullName>
    </recommendedName>
</protein>
<dbReference type="Gene3D" id="3.40.50.720">
    <property type="entry name" value="NAD(P)-binding Rossmann-like Domain"/>
    <property type="match status" value="1"/>
</dbReference>
<feature type="domain" description="NmrA-like" evidence="4">
    <location>
        <begin position="1"/>
        <end position="248"/>
    </location>
</feature>
<dbReference type="OrthoDB" id="300709at2759"/>
<dbReference type="VEuPathDB" id="FungiDB:TREMEDRAFT_30282"/>
<dbReference type="Pfam" id="PF05368">
    <property type="entry name" value="NmrA"/>
    <property type="match status" value="1"/>
</dbReference>
<sequence length="304" mass="34359">MSKSIFVFTVTGEQGSSVAKYMLEAEWQVSGLTRNLESESAKKLAESGVKLLKGDLADRASYEHLLKGHDAVFVNADFWTVYTHNGYNGDEAGKEETRQAMAAIDACNQAGIPHIVYSTLEGEDIPHWQSKHLVNEWIREHNIPVTQLYTSSFNSNMYRFDYLKSDGQGGLLLNIQTLDDARVPTVSSEQMGAWVKTAVENPEEWKGKNMYACTDYLTVKEMAHILSEYMGKKVDTPHLTPEALESDVTVSIVGFEIWCQNKVWASGTVIRDVEESKRIAPGVWTFKEWCEKSEKFHEYLAQLK</sequence>
<dbReference type="GO" id="GO:0016491">
    <property type="term" value="F:oxidoreductase activity"/>
    <property type="evidence" value="ECO:0007669"/>
    <property type="project" value="UniProtKB-KW"/>
</dbReference>
<dbReference type="InterPro" id="IPR051164">
    <property type="entry name" value="NmrA-like_oxidored"/>
</dbReference>
<comment type="caution">
    <text evidence="5">The sequence shown here is derived from an EMBL/GenBank/DDBJ whole genome shotgun (WGS) entry which is preliminary data.</text>
</comment>
<evidence type="ECO:0000313" key="6">
    <source>
        <dbReference type="Proteomes" id="UP000289152"/>
    </source>
</evidence>